<gene>
    <name evidence="2" type="ORF">C8F04DRAFT_950510</name>
</gene>
<organism evidence="2 3">
    <name type="scientific">Mycena alexandri</name>
    <dbReference type="NCBI Taxonomy" id="1745969"/>
    <lineage>
        <taxon>Eukaryota</taxon>
        <taxon>Fungi</taxon>
        <taxon>Dikarya</taxon>
        <taxon>Basidiomycota</taxon>
        <taxon>Agaricomycotina</taxon>
        <taxon>Agaricomycetes</taxon>
        <taxon>Agaricomycetidae</taxon>
        <taxon>Agaricales</taxon>
        <taxon>Marasmiineae</taxon>
        <taxon>Mycenaceae</taxon>
        <taxon>Mycena</taxon>
    </lineage>
</organism>
<accession>A0AAD6T7I7</accession>
<comment type="caution">
    <text evidence="2">The sequence shown here is derived from an EMBL/GenBank/DDBJ whole genome shotgun (WGS) entry which is preliminary data.</text>
</comment>
<name>A0AAD6T7I7_9AGAR</name>
<dbReference type="Proteomes" id="UP001218188">
    <property type="component" value="Unassembled WGS sequence"/>
</dbReference>
<feature type="region of interest" description="Disordered" evidence="1">
    <location>
        <begin position="1"/>
        <end position="35"/>
    </location>
</feature>
<sequence length="129" mass="13496">MSEAEPISYGQHHTRFPSNVSSASSASESSPSGSPAYPTFDLYPLPFFSADGTVNPNSHNFAHYAAQQPPSPSVGLLQPSSAFNHHGSGCSQIPKLKVACASGLNGQRTMWSFCEQCGAISMVDDGASS</sequence>
<keyword evidence="3" id="KW-1185">Reference proteome</keyword>
<dbReference type="EMBL" id="JARJCM010000028">
    <property type="protein sequence ID" value="KAJ7039228.1"/>
    <property type="molecule type" value="Genomic_DNA"/>
</dbReference>
<protein>
    <submittedName>
        <fullName evidence="2">Uncharacterized protein</fullName>
    </submittedName>
</protein>
<evidence type="ECO:0000313" key="3">
    <source>
        <dbReference type="Proteomes" id="UP001218188"/>
    </source>
</evidence>
<evidence type="ECO:0000313" key="2">
    <source>
        <dbReference type="EMBL" id="KAJ7039228.1"/>
    </source>
</evidence>
<reference evidence="2" key="1">
    <citation type="submission" date="2023-03" db="EMBL/GenBank/DDBJ databases">
        <title>Massive genome expansion in bonnet fungi (Mycena s.s.) driven by repeated elements and novel gene families across ecological guilds.</title>
        <authorList>
            <consortium name="Lawrence Berkeley National Laboratory"/>
            <person name="Harder C.B."/>
            <person name="Miyauchi S."/>
            <person name="Viragh M."/>
            <person name="Kuo A."/>
            <person name="Thoen E."/>
            <person name="Andreopoulos B."/>
            <person name="Lu D."/>
            <person name="Skrede I."/>
            <person name="Drula E."/>
            <person name="Henrissat B."/>
            <person name="Morin E."/>
            <person name="Kohler A."/>
            <person name="Barry K."/>
            <person name="LaButti K."/>
            <person name="Morin E."/>
            <person name="Salamov A."/>
            <person name="Lipzen A."/>
            <person name="Mereny Z."/>
            <person name="Hegedus B."/>
            <person name="Baldrian P."/>
            <person name="Stursova M."/>
            <person name="Weitz H."/>
            <person name="Taylor A."/>
            <person name="Grigoriev I.V."/>
            <person name="Nagy L.G."/>
            <person name="Martin F."/>
            <person name="Kauserud H."/>
        </authorList>
    </citation>
    <scope>NUCLEOTIDE SEQUENCE</scope>
    <source>
        <strain evidence="2">CBHHK200</strain>
    </source>
</reference>
<proteinExistence type="predicted"/>
<evidence type="ECO:0000256" key="1">
    <source>
        <dbReference type="SAM" id="MobiDB-lite"/>
    </source>
</evidence>
<feature type="compositionally biased region" description="Low complexity" evidence="1">
    <location>
        <begin position="17"/>
        <end position="35"/>
    </location>
</feature>
<dbReference type="AlphaFoldDB" id="A0AAD6T7I7"/>